<evidence type="ECO:0000313" key="2">
    <source>
        <dbReference type="EMBL" id="KAK7237835.1"/>
    </source>
</evidence>
<evidence type="ECO:0000256" key="1">
    <source>
        <dbReference type="SAM" id="MobiDB-lite"/>
    </source>
</evidence>
<organism evidence="2 3">
    <name type="scientific">Aureococcus anophagefferens</name>
    <name type="common">Harmful bloom alga</name>
    <dbReference type="NCBI Taxonomy" id="44056"/>
    <lineage>
        <taxon>Eukaryota</taxon>
        <taxon>Sar</taxon>
        <taxon>Stramenopiles</taxon>
        <taxon>Ochrophyta</taxon>
        <taxon>Pelagophyceae</taxon>
        <taxon>Pelagomonadales</taxon>
        <taxon>Pelagomonadaceae</taxon>
        <taxon>Aureococcus</taxon>
    </lineage>
</organism>
<dbReference type="Proteomes" id="UP001363151">
    <property type="component" value="Unassembled WGS sequence"/>
</dbReference>
<keyword evidence="3" id="KW-1185">Reference proteome</keyword>
<dbReference type="EMBL" id="JBBJCI010000231">
    <property type="protein sequence ID" value="KAK7237835.1"/>
    <property type="molecule type" value="Genomic_DNA"/>
</dbReference>
<accession>A0ABR1FTG4</accession>
<sequence>MPLGTPDKPRSPFASVPNGSSPCGLAAILKKASTPPKRAASTPPKRAATPPRRATTPDATTPAPSRKTPKSSRGTQTPPRSADAAAGASTPPRSRRRTPRSSRSAEGDARPPAARPASTLRHVDLEADDAFACLLHDAVTSARKKAASAKSARVQRGARARSEDADVDAWPEMPLPASPTRAPDDDDAPAPTRAPDDDDAPAPARAPDDDDAPAAPEPEPAPAEAAAPSSRASPARARLSAAMVRLLNAASQDELKDVLAGIGVVRARRVVEARAERPFDDLDEALARLGLSKRQAENIVLANLQQILCFPA</sequence>
<feature type="region of interest" description="Disordered" evidence="1">
    <location>
        <begin position="141"/>
        <end position="234"/>
    </location>
</feature>
<comment type="caution">
    <text evidence="2">The sequence shown here is derived from an EMBL/GenBank/DDBJ whole genome shotgun (WGS) entry which is preliminary data.</text>
</comment>
<reference evidence="2 3" key="1">
    <citation type="submission" date="2024-03" db="EMBL/GenBank/DDBJ databases">
        <title>Aureococcus anophagefferens CCMP1851 and Kratosvirus quantuckense: Draft genome of a second virus-susceptible host strain in the model system.</title>
        <authorList>
            <person name="Chase E."/>
            <person name="Truchon A.R."/>
            <person name="Schepens W."/>
            <person name="Wilhelm S.W."/>
        </authorList>
    </citation>
    <scope>NUCLEOTIDE SEQUENCE [LARGE SCALE GENOMIC DNA]</scope>
    <source>
        <strain evidence="2 3">CCMP1851</strain>
    </source>
</reference>
<evidence type="ECO:0000313" key="3">
    <source>
        <dbReference type="Proteomes" id="UP001363151"/>
    </source>
</evidence>
<feature type="compositionally biased region" description="Low complexity" evidence="1">
    <location>
        <begin position="222"/>
        <end position="234"/>
    </location>
</feature>
<proteinExistence type="predicted"/>
<feature type="region of interest" description="Disordered" evidence="1">
    <location>
        <begin position="1"/>
        <end position="121"/>
    </location>
</feature>
<name>A0ABR1FTG4_AURAN</name>
<gene>
    <name evidence="2" type="ORF">SO694_00022147</name>
</gene>
<dbReference type="Gene3D" id="1.10.150.320">
    <property type="entry name" value="Photosystem II 12 kDa extrinsic protein"/>
    <property type="match status" value="1"/>
</dbReference>
<protein>
    <submittedName>
        <fullName evidence="2">Uncharacterized protein</fullName>
    </submittedName>
</protein>
<feature type="compositionally biased region" description="Low complexity" evidence="1">
    <location>
        <begin position="32"/>
        <end position="66"/>
    </location>
</feature>